<keyword evidence="3" id="KW-1185">Reference proteome</keyword>
<dbReference type="Proteomes" id="UP000310458">
    <property type="component" value="Unassembled WGS sequence"/>
</dbReference>
<dbReference type="SUPFAM" id="SSF46785">
    <property type="entry name" value="Winged helix' DNA-binding domain"/>
    <property type="match status" value="1"/>
</dbReference>
<dbReference type="PANTHER" id="PTHR37318">
    <property type="entry name" value="BSL7504 PROTEIN"/>
    <property type="match status" value="1"/>
</dbReference>
<evidence type="ECO:0000313" key="2">
    <source>
        <dbReference type="EMBL" id="TLP98606.1"/>
    </source>
</evidence>
<gene>
    <name evidence="2" type="ORF">FEF26_04200</name>
</gene>
<proteinExistence type="predicted"/>
<protein>
    <submittedName>
        <fullName evidence="2">Transcriptional regulator</fullName>
    </submittedName>
</protein>
<evidence type="ECO:0000259" key="1">
    <source>
        <dbReference type="Pfam" id="PF13601"/>
    </source>
</evidence>
<organism evidence="2 3">
    <name type="scientific">Nesterenkonia salmonea</name>
    <dbReference type="NCBI Taxonomy" id="1804987"/>
    <lineage>
        <taxon>Bacteria</taxon>
        <taxon>Bacillati</taxon>
        <taxon>Actinomycetota</taxon>
        <taxon>Actinomycetes</taxon>
        <taxon>Micrococcales</taxon>
        <taxon>Micrococcaceae</taxon>
        <taxon>Nesterenkonia</taxon>
    </lineage>
</organism>
<dbReference type="AlphaFoldDB" id="A0A5R9BDB4"/>
<dbReference type="EMBL" id="VAVZ01000008">
    <property type="protein sequence ID" value="TLP98606.1"/>
    <property type="molecule type" value="Genomic_DNA"/>
</dbReference>
<name>A0A5R9BDB4_9MICC</name>
<feature type="domain" description="Winged helix DNA-binding" evidence="1">
    <location>
        <begin position="15"/>
        <end position="91"/>
    </location>
</feature>
<dbReference type="InterPro" id="IPR036390">
    <property type="entry name" value="WH_DNA-bd_sf"/>
</dbReference>
<comment type="caution">
    <text evidence="2">The sequence shown here is derived from an EMBL/GenBank/DDBJ whole genome shotgun (WGS) entry which is preliminary data.</text>
</comment>
<dbReference type="Pfam" id="PF13601">
    <property type="entry name" value="HTH_34"/>
    <property type="match status" value="1"/>
</dbReference>
<sequence length="95" mass="10827">MSYQDLDAHLLAPKRFVTLAHLIQVEKADYPALQESTGLSTPDMSKVIRDLEERGLVIVRKERRNRYGRTVVKLSGQGEKTFRYLLRALNQAAGQ</sequence>
<dbReference type="InterPro" id="IPR036388">
    <property type="entry name" value="WH-like_DNA-bd_sf"/>
</dbReference>
<dbReference type="PANTHER" id="PTHR37318:SF1">
    <property type="entry name" value="BSL7504 PROTEIN"/>
    <property type="match status" value="1"/>
</dbReference>
<dbReference type="InterPro" id="IPR027395">
    <property type="entry name" value="WH_DNA-bd_dom"/>
</dbReference>
<accession>A0A5R9BDB4</accession>
<reference evidence="2 3" key="1">
    <citation type="submission" date="2019-05" db="EMBL/GenBank/DDBJ databases">
        <title>Nesterenkonia sp. GY074 isolated from the Southern Atlantic Ocean.</title>
        <authorList>
            <person name="Zhang G."/>
        </authorList>
    </citation>
    <scope>NUCLEOTIDE SEQUENCE [LARGE SCALE GENOMIC DNA]</scope>
    <source>
        <strain evidence="2 3">GY074</strain>
    </source>
</reference>
<dbReference type="OrthoDB" id="4952043at2"/>
<dbReference type="RefSeq" id="WP_138252294.1">
    <property type="nucleotide sequence ID" value="NZ_VAVZ01000008.1"/>
</dbReference>
<dbReference type="Gene3D" id="1.10.10.10">
    <property type="entry name" value="Winged helix-like DNA-binding domain superfamily/Winged helix DNA-binding domain"/>
    <property type="match status" value="1"/>
</dbReference>
<evidence type="ECO:0000313" key="3">
    <source>
        <dbReference type="Proteomes" id="UP000310458"/>
    </source>
</evidence>